<proteinExistence type="inferred from homology"/>
<dbReference type="GO" id="GO:0005737">
    <property type="term" value="C:cytoplasm"/>
    <property type="evidence" value="ECO:0007669"/>
    <property type="project" value="UniProtKB-SubCell"/>
</dbReference>
<evidence type="ECO:0000313" key="11">
    <source>
        <dbReference type="EMBL" id="HHS02166.1"/>
    </source>
</evidence>
<comment type="similarity">
    <text evidence="2">Belongs to the TsaE family.</text>
</comment>
<dbReference type="InterPro" id="IPR027417">
    <property type="entry name" value="P-loop_NTPase"/>
</dbReference>
<sequence>MKEIMSYSYDETVSIGYKIGKNLFKGAIVTLEGDLGSGKTALTRGIARAFGIEDISSPTFTIFHVYEGKDDILVYHFDFYRIEETELEDIGYEEYFYGDGIVIIEWADKLEMLYPRECLKVCFQRIDENVRKIVITGIGERYKKVEDVIEKDEDIGD</sequence>
<dbReference type="GO" id="GO:0005524">
    <property type="term" value="F:ATP binding"/>
    <property type="evidence" value="ECO:0007669"/>
    <property type="project" value="UniProtKB-KW"/>
</dbReference>
<keyword evidence="11" id="KW-0808">Transferase</keyword>
<evidence type="ECO:0000256" key="7">
    <source>
        <dbReference type="ARBA" id="ARBA00022741"/>
    </source>
</evidence>
<keyword evidence="7" id="KW-0547">Nucleotide-binding</keyword>
<evidence type="ECO:0000256" key="8">
    <source>
        <dbReference type="ARBA" id="ARBA00022840"/>
    </source>
</evidence>
<keyword evidence="4" id="KW-0963">Cytoplasm</keyword>
<organism evidence="11">
    <name type="scientific">Caldicellulosiruptor owensensis</name>
    <dbReference type="NCBI Taxonomy" id="55205"/>
    <lineage>
        <taxon>Bacteria</taxon>
        <taxon>Bacillati</taxon>
        <taxon>Bacillota</taxon>
        <taxon>Bacillota incertae sedis</taxon>
        <taxon>Caldicellulosiruptorales</taxon>
        <taxon>Caldicellulosiruptoraceae</taxon>
        <taxon>Caldicellulosiruptor</taxon>
    </lineage>
</organism>
<dbReference type="GO" id="GO:0046872">
    <property type="term" value="F:metal ion binding"/>
    <property type="evidence" value="ECO:0007669"/>
    <property type="project" value="UniProtKB-KW"/>
</dbReference>
<evidence type="ECO:0000256" key="3">
    <source>
        <dbReference type="ARBA" id="ARBA00019010"/>
    </source>
</evidence>
<evidence type="ECO:0000256" key="9">
    <source>
        <dbReference type="ARBA" id="ARBA00022842"/>
    </source>
</evidence>
<dbReference type="PANTHER" id="PTHR33540">
    <property type="entry name" value="TRNA THREONYLCARBAMOYLADENOSINE BIOSYNTHESIS PROTEIN TSAE"/>
    <property type="match status" value="1"/>
</dbReference>
<dbReference type="GO" id="GO:0002949">
    <property type="term" value="P:tRNA threonylcarbamoyladenosine modification"/>
    <property type="evidence" value="ECO:0007669"/>
    <property type="project" value="InterPro"/>
</dbReference>
<dbReference type="Pfam" id="PF02367">
    <property type="entry name" value="TsaE"/>
    <property type="match status" value="1"/>
</dbReference>
<dbReference type="AlphaFoldDB" id="A0A7C5V1T0"/>
<keyword evidence="6" id="KW-0479">Metal-binding</keyword>
<dbReference type="NCBIfam" id="TIGR00150">
    <property type="entry name" value="T6A_YjeE"/>
    <property type="match status" value="1"/>
</dbReference>
<dbReference type="SUPFAM" id="SSF52540">
    <property type="entry name" value="P-loop containing nucleoside triphosphate hydrolases"/>
    <property type="match status" value="1"/>
</dbReference>
<evidence type="ECO:0000256" key="4">
    <source>
        <dbReference type="ARBA" id="ARBA00022490"/>
    </source>
</evidence>
<dbReference type="PANTHER" id="PTHR33540:SF2">
    <property type="entry name" value="TRNA THREONYLCARBAMOYLADENOSINE BIOSYNTHESIS PROTEIN TSAE"/>
    <property type="match status" value="1"/>
</dbReference>
<evidence type="ECO:0000256" key="6">
    <source>
        <dbReference type="ARBA" id="ARBA00022723"/>
    </source>
</evidence>
<dbReference type="Gene3D" id="3.40.50.300">
    <property type="entry name" value="P-loop containing nucleotide triphosphate hydrolases"/>
    <property type="match status" value="1"/>
</dbReference>
<evidence type="ECO:0000256" key="5">
    <source>
        <dbReference type="ARBA" id="ARBA00022694"/>
    </source>
</evidence>
<protein>
    <recommendedName>
        <fullName evidence="3">tRNA threonylcarbamoyladenosine biosynthesis protein TsaE</fullName>
    </recommendedName>
    <alternativeName>
        <fullName evidence="10">t(6)A37 threonylcarbamoyladenosine biosynthesis protein TsaE</fullName>
    </alternativeName>
</protein>
<keyword evidence="8" id="KW-0067">ATP-binding</keyword>
<dbReference type="GO" id="GO:0016740">
    <property type="term" value="F:transferase activity"/>
    <property type="evidence" value="ECO:0007669"/>
    <property type="project" value="UniProtKB-KW"/>
</dbReference>
<gene>
    <name evidence="11" type="primary">tsaE</name>
    <name evidence="11" type="ORF">ENL71_06655</name>
</gene>
<comment type="subcellular location">
    <subcellularLocation>
        <location evidence="1">Cytoplasm</location>
    </subcellularLocation>
</comment>
<keyword evidence="9" id="KW-0460">Magnesium</keyword>
<dbReference type="InterPro" id="IPR003442">
    <property type="entry name" value="T6A_TsaE"/>
</dbReference>
<accession>A0A7C5V1T0</accession>
<evidence type="ECO:0000256" key="2">
    <source>
        <dbReference type="ARBA" id="ARBA00007599"/>
    </source>
</evidence>
<reference evidence="11" key="1">
    <citation type="journal article" date="2020" name="mSystems">
        <title>Genome- and Community-Level Interaction Insights into Carbon Utilization and Element Cycling Functions of Hydrothermarchaeota in Hydrothermal Sediment.</title>
        <authorList>
            <person name="Zhou Z."/>
            <person name="Liu Y."/>
            <person name="Xu W."/>
            <person name="Pan J."/>
            <person name="Luo Z.H."/>
            <person name="Li M."/>
        </authorList>
    </citation>
    <scope>NUCLEOTIDE SEQUENCE [LARGE SCALE GENOMIC DNA]</scope>
    <source>
        <strain evidence="11">SpSt-102</strain>
    </source>
</reference>
<comment type="caution">
    <text evidence="11">The sequence shown here is derived from an EMBL/GenBank/DDBJ whole genome shotgun (WGS) entry which is preliminary data.</text>
</comment>
<keyword evidence="5" id="KW-0819">tRNA processing</keyword>
<evidence type="ECO:0000256" key="10">
    <source>
        <dbReference type="ARBA" id="ARBA00032441"/>
    </source>
</evidence>
<evidence type="ECO:0000256" key="1">
    <source>
        <dbReference type="ARBA" id="ARBA00004496"/>
    </source>
</evidence>
<dbReference type="EMBL" id="DRUZ01000081">
    <property type="protein sequence ID" value="HHS02166.1"/>
    <property type="molecule type" value="Genomic_DNA"/>
</dbReference>
<name>A0A7C5V1T0_9FIRM</name>